<keyword evidence="3" id="KW-0808">Transferase</keyword>
<accession>A0A8J7C3L4</accession>
<dbReference type="EMBL" id="JACXWD010000069">
    <property type="protein sequence ID" value="MBD3869241.1"/>
    <property type="molecule type" value="Genomic_DNA"/>
</dbReference>
<evidence type="ECO:0000259" key="2">
    <source>
        <dbReference type="Pfam" id="PF08241"/>
    </source>
</evidence>
<evidence type="ECO:0000313" key="4">
    <source>
        <dbReference type="Proteomes" id="UP000648239"/>
    </source>
</evidence>
<keyword evidence="3" id="KW-0489">Methyltransferase</keyword>
<evidence type="ECO:0000313" key="3">
    <source>
        <dbReference type="EMBL" id="MBD3869241.1"/>
    </source>
</evidence>
<name>A0A8J7C3L4_9BACT</name>
<dbReference type="Gene3D" id="3.40.50.150">
    <property type="entry name" value="Vaccinia Virus protein VP39"/>
    <property type="match status" value="1"/>
</dbReference>
<proteinExistence type="predicted"/>
<gene>
    <name evidence="3" type="ORF">IFK94_14060</name>
</gene>
<dbReference type="GO" id="GO:0008757">
    <property type="term" value="F:S-adenosylmethionine-dependent methyltransferase activity"/>
    <property type="evidence" value="ECO:0007669"/>
    <property type="project" value="InterPro"/>
</dbReference>
<feature type="region of interest" description="Disordered" evidence="1">
    <location>
        <begin position="1"/>
        <end position="22"/>
    </location>
</feature>
<dbReference type="GO" id="GO:0032259">
    <property type="term" value="P:methylation"/>
    <property type="evidence" value="ECO:0007669"/>
    <property type="project" value="UniProtKB-KW"/>
</dbReference>
<sequence>MPFSWTRPGASKQGAEPPLAGSAGSREHLVCKGLYQVLEKVFLEPKPEVLNMGPLCGDTVAYLGGKGSRVHLGEFTPPRPMPARVSGKPSPTPAPVSLTYDDQSFDLVLAWDLVDFVPPECLPAFGAELCRILNPGGRLFLFSQANQARTSPGPAKKEIYDSPGRFRILDPSHVRIEKEDGGARSRRWIHPNRDIERALKGLSVQGIHLLRNQLREFTAIRT</sequence>
<dbReference type="InterPro" id="IPR013216">
    <property type="entry name" value="Methyltransf_11"/>
</dbReference>
<comment type="caution">
    <text evidence="3">The sequence shown here is derived from an EMBL/GenBank/DDBJ whole genome shotgun (WGS) entry which is preliminary data.</text>
</comment>
<dbReference type="SUPFAM" id="SSF53335">
    <property type="entry name" value="S-adenosyl-L-methionine-dependent methyltransferases"/>
    <property type="match status" value="1"/>
</dbReference>
<feature type="region of interest" description="Disordered" evidence="1">
    <location>
        <begin position="75"/>
        <end position="94"/>
    </location>
</feature>
<organism evidence="3 4">
    <name type="scientific">Candidatus Polarisedimenticola svalbardensis</name>
    <dbReference type="NCBI Taxonomy" id="2886004"/>
    <lineage>
        <taxon>Bacteria</taxon>
        <taxon>Pseudomonadati</taxon>
        <taxon>Acidobacteriota</taxon>
        <taxon>Candidatus Polarisedimenticolia</taxon>
        <taxon>Candidatus Polarisedimenticolales</taxon>
        <taxon>Candidatus Polarisedimenticolaceae</taxon>
        <taxon>Candidatus Polarisedimenticola</taxon>
    </lineage>
</organism>
<feature type="domain" description="Methyltransferase type 11" evidence="2">
    <location>
        <begin position="97"/>
        <end position="141"/>
    </location>
</feature>
<evidence type="ECO:0000256" key="1">
    <source>
        <dbReference type="SAM" id="MobiDB-lite"/>
    </source>
</evidence>
<reference evidence="3 4" key="1">
    <citation type="submission" date="2020-08" db="EMBL/GenBank/DDBJ databases">
        <title>Acidobacteriota in marine sediments use diverse sulfur dissimilation pathways.</title>
        <authorList>
            <person name="Wasmund K."/>
        </authorList>
    </citation>
    <scope>NUCLEOTIDE SEQUENCE [LARGE SCALE GENOMIC DNA]</scope>
    <source>
        <strain evidence="3">MAG AM4</strain>
    </source>
</reference>
<protein>
    <submittedName>
        <fullName evidence="3">Class I SAM-dependent methyltransferase</fullName>
    </submittedName>
</protein>
<dbReference type="AlphaFoldDB" id="A0A8J7C3L4"/>
<dbReference type="InterPro" id="IPR029063">
    <property type="entry name" value="SAM-dependent_MTases_sf"/>
</dbReference>
<dbReference type="Pfam" id="PF08241">
    <property type="entry name" value="Methyltransf_11"/>
    <property type="match status" value="1"/>
</dbReference>
<dbReference type="Proteomes" id="UP000648239">
    <property type="component" value="Unassembled WGS sequence"/>
</dbReference>